<name>A0A9W8QQ63_9HYPO</name>
<comment type="caution">
    <text evidence="1">The sequence shown here is derived from an EMBL/GenBank/DDBJ whole genome shotgun (WGS) entry which is preliminary data.</text>
</comment>
<keyword evidence="2" id="KW-1185">Reference proteome</keyword>
<reference evidence="1" key="1">
    <citation type="submission" date="2022-09" db="EMBL/GenBank/DDBJ databases">
        <title>Fusarium specimens isolated from Avocado Roots.</title>
        <authorList>
            <person name="Stajich J."/>
            <person name="Roper C."/>
            <person name="Heimlech-Rivalta G."/>
        </authorList>
    </citation>
    <scope>NUCLEOTIDE SEQUENCE</scope>
    <source>
        <strain evidence="1">A02</strain>
    </source>
</reference>
<gene>
    <name evidence="1" type="ORF">NW755_014764</name>
</gene>
<protein>
    <submittedName>
        <fullName evidence="1">Uncharacterized protein</fullName>
    </submittedName>
</protein>
<sequence length="91" mass="9500">MLSKSPVPIPPRILKLATSRLATRFTTTRASSTDITNPSNSNTVARLDDTGINPITDSYNAAHALVAEDVTGWTKMTSCKAHVGAANACGG</sequence>
<dbReference type="EMBL" id="JAOQAV010000326">
    <property type="protein sequence ID" value="KAJ4175784.1"/>
    <property type="molecule type" value="Genomic_DNA"/>
</dbReference>
<proteinExistence type="predicted"/>
<organism evidence="1 2">
    <name type="scientific">Fusarium falciforme</name>
    <dbReference type="NCBI Taxonomy" id="195108"/>
    <lineage>
        <taxon>Eukaryota</taxon>
        <taxon>Fungi</taxon>
        <taxon>Dikarya</taxon>
        <taxon>Ascomycota</taxon>
        <taxon>Pezizomycotina</taxon>
        <taxon>Sordariomycetes</taxon>
        <taxon>Hypocreomycetidae</taxon>
        <taxon>Hypocreales</taxon>
        <taxon>Nectriaceae</taxon>
        <taxon>Fusarium</taxon>
        <taxon>Fusarium solani species complex</taxon>
    </lineage>
</organism>
<accession>A0A9W8QQ63</accession>
<evidence type="ECO:0000313" key="1">
    <source>
        <dbReference type="EMBL" id="KAJ4175784.1"/>
    </source>
</evidence>
<evidence type="ECO:0000313" key="2">
    <source>
        <dbReference type="Proteomes" id="UP001152087"/>
    </source>
</evidence>
<dbReference type="AlphaFoldDB" id="A0A9W8QQ63"/>
<dbReference type="Proteomes" id="UP001152087">
    <property type="component" value="Unassembled WGS sequence"/>
</dbReference>